<dbReference type="AlphaFoldDB" id="A0A1B4V2U4"/>
<proteinExistence type="predicted"/>
<organism evidence="2 3">
    <name type="scientific">Sulfurifustis variabilis</name>
    <dbReference type="NCBI Taxonomy" id="1675686"/>
    <lineage>
        <taxon>Bacteria</taxon>
        <taxon>Pseudomonadati</taxon>
        <taxon>Pseudomonadota</taxon>
        <taxon>Gammaproteobacteria</taxon>
        <taxon>Acidiferrobacterales</taxon>
        <taxon>Acidiferrobacteraceae</taxon>
        <taxon>Sulfurifustis</taxon>
    </lineage>
</organism>
<feature type="transmembrane region" description="Helical" evidence="1">
    <location>
        <begin position="58"/>
        <end position="81"/>
    </location>
</feature>
<reference evidence="2 3" key="1">
    <citation type="submission" date="2015-08" db="EMBL/GenBank/DDBJ databases">
        <title>Complete genome sequence of Sulfurifustis variabilis.</title>
        <authorList>
            <person name="Miura A."/>
            <person name="Kojima H."/>
            <person name="Fukui M."/>
        </authorList>
    </citation>
    <scope>NUCLEOTIDE SEQUENCE [LARGE SCALE GENOMIC DNA]</scope>
    <source>
        <strain evidence="3">skN76</strain>
    </source>
</reference>
<dbReference type="KEGG" id="sva:SVA_1295"/>
<keyword evidence="3" id="KW-1185">Reference proteome</keyword>
<dbReference type="Proteomes" id="UP000218899">
    <property type="component" value="Chromosome"/>
</dbReference>
<evidence type="ECO:0000313" key="2">
    <source>
        <dbReference type="EMBL" id="BAU47870.1"/>
    </source>
</evidence>
<dbReference type="RefSeq" id="WP_096460394.1">
    <property type="nucleotide sequence ID" value="NZ_AP014936.1"/>
</dbReference>
<feature type="transmembrane region" description="Helical" evidence="1">
    <location>
        <begin position="20"/>
        <end position="46"/>
    </location>
</feature>
<evidence type="ECO:0000256" key="1">
    <source>
        <dbReference type="SAM" id="Phobius"/>
    </source>
</evidence>
<keyword evidence="1" id="KW-0812">Transmembrane</keyword>
<evidence type="ECO:0000313" key="3">
    <source>
        <dbReference type="Proteomes" id="UP000218899"/>
    </source>
</evidence>
<sequence length="209" mass="22608">MEKYLFMRGVLKRLAEDRFLCRGVAIGLKVGAAMIVLFSLTTFFSAGRLIFDLSANGIPGGVLFEVFYVLAVYAAAHTLLLRSQDADAVRSGEFVALRLAPVVIRGLAEAYAAFVALVAIGGGLFVWFTNLGVEKVLDPVTRSFFPTVRENPSFMGGIEFMVSGVVTAFAVLLVAYVLAEALQFATRSLRPAEAVRNGAEDRLRARFGS</sequence>
<keyword evidence="1" id="KW-0472">Membrane</keyword>
<feature type="transmembrane region" description="Helical" evidence="1">
    <location>
        <begin position="102"/>
        <end position="128"/>
    </location>
</feature>
<dbReference type="EMBL" id="AP014936">
    <property type="protein sequence ID" value="BAU47870.1"/>
    <property type="molecule type" value="Genomic_DNA"/>
</dbReference>
<name>A0A1B4V2U4_9GAMM</name>
<feature type="transmembrane region" description="Helical" evidence="1">
    <location>
        <begin position="160"/>
        <end position="179"/>
    </location>
</feature>
<gene>
    <name evidence="2" type="ORF">SVA_1295</name>
</gene>
<keyword evidence="1" id="KW-1133">Transmembrane helix</keyword>
<accession>A0A1B4V2U4</accession>
<protein>
    <submittedName>
        <fullName evidence="2">Uncharacterized protein</fullName>
    </submittedName>
</protein>